<evidence type="ECO:0000256" key="9">
    <source>
        <dbReference type="ARBA" id="ARBA00022679"/>
    </source>
</evidence>
<comment type="caution">
    <text evidence="20">The sequence shown here is derived from an EMBL/GenBank/DDBJ whole genome shotgun (WGS) entry which is preliminary data.</text>
</comment>
<dbReference type="GeneID" id="25315066"/>
<dbReference type="UniPathway" id="UPA00557">
    <property type="reaction ID" value="UER00614"/>
</dbReference>
<comment type="cofactor">
    <cofactor evidence="1">
        <name>Mg(2+)</name>
        <dbReference type="ChEBI" id="CHEBI:18420"/>
    </cofactor>
</comment>
<dbReference type="AlphaFoldDB" id="A0A0F4YY63"/>
<evidence type="ECO:0000256" key="17">
    <source>
        <dbReference type="ARBA" id="ARBA00023264"/>
    </source>
</evidence>
<evidence type="ECO:0000256" key="3">
    <source>
        <dbReference type="ARBA" id="ARBA00005119"/>
    </source>
</evidence>
<evidence type="ECO:0000256" key="19">
    <source>
        <dbReference type="SAM" id="MobiDB-lite"/>
    </source>
</evidence>
<comment type="subcellular location">
    <subcellularLocation>
        <location evidence="2">Mitochondrion inner membrane</location>
        <topology evidence="2">Peripheral membrane protein</topology>
        <orientation evidence="2">Matrix side</orientation>
    </subcellularLocation>
</comment>
<dbReference type="Proteomes" id="UP000053958">
    <property type="component" value="Unassembled WGS sequence"/>
</dbReference>
<dbReference type="PANTHER" id="PTHR13619:SF0">
    <property type="entry name" value="PHOSPHATIDATE CYTIDYLYLTRANSFERASE, MITOCHONDRIAL"/>
    <property type="match status" value="1"/>
</dbReference>
<feature type="region of interest" description="Disordered" evidence="19">
    <location>
        <begin position="55"/>
        <end position="82"/>
    </location>
</feature>
<evidence type="ECO:0000256" key="1">
    <source>
        <dbReference type="ARBA" id="ARBA00001946"/>
    </source>
</evidence>
<keyword evidence="14" id="KW-0496">Mitochondrion</keyword>
<feature type="region of interest" description="Disordered" evidence="19">
    <location>
        <begin position="1"/>
        <end position="28"/>
    </location>
</feature>
<comment type="similarity">
    <text evidence="5">Belongs to the TAM41 family.</text>
</comment>
<dbReference type="InterPro" id="IPR015222">
    <property type="entry name" value="Tam41"/>
</dbReference>
<evidence type="ECO:0000313" key="21">
    <source>
        <dbReference type="Proteomes" id="UP000053958"/>
    </source>
</evidence>
<feature type="compositionally biased region" description="Polar residues" evidence="19">
    <location>
        <begin position="64"/>
        <end position="82"/>
    </location>
</feature>
<gene>
    <name evidence="20" type="ORF">T310_2715</name>
</gene>
<accession>A0A0F4YY63</accession>
<dbReference type="EMBL" id="LASV01000107">
    <property type="protein sequence ID" value="KKA23222.1"/>
    <property type="molecule type" value="Genomic_DNA"/>
</dbReference>
<evidence type="ECO:0000256" key="7">
    <source>
        <dbReference type="ARBA" id="ARBA00018337"/>
    </source>
</evidence>
<comment type="pathway">
    <text evidence="4">Lipid metabolism.</text>
</comment>
<dbReference type="PANTHER" id="PTHR13619">
    <property type="entry name" value="PHOSPHATIDATE CYTIDYLYLTRANSFERASE, MITOCHONDRIAL"/>
    <property type="match status" value="1"/>
</dbReference>
<evidence type="ECO:0000256" key="15">
    <source>
        <dbReference type="ARBA" id="ARBA00023136"/>
    </source>
</evidence>
<protein>
    <recommendedName>
        <fullName evidence="7">Phosphatidate cytidylyltransferase, mitochondrial</fullName>
        <ecNumber evidence="6">2.7.7.41</ecNumber>
    </recommendedName>
    <alternativeName>
        <fullName evidence="18">CDP-diacylglycerol synthase</fullName>
    </alternativeName>
</protein>
<dbReference type="GO" id="GO:0032049">
    <property type="term" value="P:cardiolipin biosynthetic process"/>
    <property type="evidence" value="ECO:0007669"/>
    <property type="project" value="InterPro"/>
</dbReference>
<dbReference type="STRING" id="1408163.A0A0F4YY63"/>
<keyword evidence="11" id="KW-0999">Mitochondrion inner membrane</keyword>
<evidence type="ECO:0000256" key="11">
    <source>
        <dbReference type="ARBA" id="ARBA00022792"/>
    </source>
</evidence>
<feature type="compositionally biased region" description="Polar residues" evidence="19">
    <location>
        <begin position="10"/>
        <end position="28"/>
    </location>
</feature>
<evidence type="ECO:0000256" key="5">
    <source>
        <dbReference type="ARBA" id="ARBA00005458"/>
    </source>
</evidence>
<evidence type="ECO:0000256" key="13">
    <source>
        <dbReference type="ARBA" id="ARBA00023098"/>
    </source>
</evidence>
<evidence type="ECO:0000256" key="10">
    <source>
        <dbReference type="ARBA" id="ARBA00022695"/>
    </source>
</evidence>
<dbReference type="RefSeq" id="XP_013329834.1">
    <property type="nucleotide sequence ID" value="XM_013474380.1"/>
</dbReference>
<dbReference type="GO" id="GO:0004605">
    <property type="term" value="F:phosphatidate cytidylyltransferase activity"/>
    <property type="evidence" value="ECO:0007669"/>
    <property type="project" value="UniProtKB-EC"/>
</dbReference>
<keyword evidence="9" id="KW-0808">Transferase</keyword>
<evidence type="ECO:0000256" key="14">
    <source>
        <dbReference type="ARBA" id="ARBA00023128"/>
    </source>
</evidence>
<keyword evidence="17" id="KW-1208">Phospholipid metabolism</keyword>
<keyword evidence="16" id="KW-0594">Phospholipid biosynthesis</keyword>
<keyword evidence="12" id="KW-0460">Magnesium</keyword>
<keyword evidence="21" id="KW-1185">Reference proteome</keyword>
<feature type="region of interest" description="Disordered" evidence="19">
    <location>
        <begin position="119"/>
        <end position="139"/>
    </location>
</feature>
<evidence type="ECO:0000256" key="2">
    <source>
        <dbReference type="ARBA" id="ARBA00004443"/>
    </source>
</evidence>
<reference evidence="20 21" key="1">
    <citation type="submission" date="2015-04" db="EMBL/GenBank/DDBJ databases">
        <authorList>
            <person name="Heijne W.H."/>
            <person name="Fedorova N.D."/>
            <person name="Nierman W.C."/>
            <person name="Vollebregt A.W."/>
            <person name="Zhao Z."/>
            <person name="Wu L."/>
            <person name="Kumar M."/>
            <person name="Stam H."/>
            <person name="van den Berg M.A."/>
            <person name="Pel H.J."/>
        </authorList>
    </citation>
    <scope>NUCLEOTIDE SEQUENCE [LARGE SCALE GENOMIC DNA]</scope>
    <source>
        <strain evidence="20 21">CBS 393.64</strain>
    </source>
</reference>
<dbReference type="OrthoDB" id="341477at2759"/>
<proteinExistence type="inferred from homology"/>
<dbReference type="GO" id="GO:0005743">
    <property type="term" value="C:mitochondrial inner membrane"/>
    <property type="evidence" value="ECO:0007669"/>
    <property type="project" value="UniProtKB-SubCell"/>
</dbReference>
<evidence type="ECO:0000256" key="6">
    <source>
        <dbReference type="ARBA" id="ARBA00012487"/>
    </source>
</evidence>
<dbReference type="EC" id="2.7.7.41" evidence="6"/>
<evidence type="ECO:0000256" key="8">
    <source>
        <dbReference type="ARBA" id="ARBA00022516"/>
    </source>
</evidence>
<keyword evidence="15" id="KW-0472">Membrane</keyword>
<evidence type="ECO:0000256" key="4">
    <source>
        <dbReference type="ARBA" id="ARBA00005189"/>
    </source>
</evidence>
<keyword evidence="10" id="KW-0548">Nucleotidyltransferase</keyword>
<dbReference type="GO" id="GO:0016024">
    <property type="term" value="P:CDP-diacylglycerol biosynthetic process"/>
    <property type="evidence" value="ECO:0007669"/>
    <property type="project" value="UniProtKB-UniPathway"/>
</dbReference>
<keyword evidence="8" id="KW-0444">Lipid biosynthesis</keyword>
<comment type="pathway">
    <text evidence="3">Phospholipid metabolism; CDP-diacylglycerol biosynthesis; CDP-diacylglycerol from sn-glycerol 3-phosphate: step 3/3.</text>
</comment>
<name>A0A0F4YY63_RASE3</name>
<sequence>MSFPKLAVGTPTQAQLRPVQQTDTSQSSPALDSIVRGYFFCPGSRCSPTRTRVFSTLPRRNQHSQHAQSPSSWENDPNSNITTSSQINEAFEEALRQIVGQFRAPIRYAVAYGSGVLGQKNTSRKGGPGPDWSPHPDPPKAVVEWQKSGAKMIDFIFGVSHTQQWHDLNLAQHPCHYSGLRYLPYASAAISRIQDSLGAGVYFNPYITVNGTMIKYGVVNLDTLAADLSEWRTLYLAGRLQKPVKILRDDPRVRLASQVNLASALRLALLMLPERFTERQLYERIAGLSYIGDPRMNSFLSGENPNKVSNIVRGQLPSFRQLYAPLMNELPNLDFNESSTQRDIDGGNEDGLSLQQDMDPVKRGDMVLRLPRAFRRKLYDQYKKFGVPANLDNGEAGEFEQRIATHEDLPAVIGNIGWRALSQPKRGLSRRRRFRSSLLNVPGSDDRDDMASRQSMFPSHAILQTSGYGHGDPSRNHKRETWISRRPADIIASALMSESCVCSKRGVHVPKLALRHPETEFLAL</sequence>
<evidence type="ECO:0000256" key="12">
    <source>
        <dbReference type="ARBA" id="ARBA00022842"/>
    </source>
</evidence>
<evidence type="ECO:0000256" key="18">
    <source>
        <dbReference type="ARBA" id="ARBA00029893"/>
    </source>
</evidence>
<evidence type="ECO:0000256" key="16">
    <source>
        <dbReference type="ARBA" id="ARBA00023209"/>
    </source>
</evidence>
<evidence type="ECO:0000313" key="20">
    <source>
        <dbReference type="EMBL" id="KKA23222.1"/>
    </source>
</evidence>
<organism evidence="20 21">
    <name type="scientific">Rasamsonia emersonii (strain ATCC 16479 / CBS 393.64 / IMI 116815)</name>
    <dbReference type="NCBI Taxonomy" id="1408163"/>
    <lineage>
        <taxon>Eukaryota</taxon>
        <taxon>Fungi</taxon>
        <taxon>Dikarya</taxon>
        <taxon>Ascomycota</taxon>
        <taxon>Pezizomycotina</taxon>
        <taxon>Eurotiomycetes</taxon>
        <taxon>Eurotiomycetidae</taxon>
        <taxon>Eurotiales</taxon>
        <taxon>Trichocomaceae</taxon>
        <taxon>Rasamsonia</taxon>
    </lineage>
</organism>
<dbReference type="Pfam" id="PF09139">
    <property type="entry name" value="Tam41_Mmp37"/>
    <property type="match status" value="1"/>
</dbReference>
<feature type="region of interest" description="Disordered" evidence="19">
    <location>
        <begin position="336"/>
        <end position="356"/>
    </location>
</feature>
<keyword evidence="13" id="KW-0443">Lipid metabolism</keyword>